<dbReference type="EMBL" id="NHYD01001028">
    <property type="protein sequence ID" value="PPQ92543.1"/>
    <property type="molecule type" value="Genomic_DNA"/>
</dbReference>
<dbReference type="InterPro" id="IPR001466">
    <property type="entry name" value="Beta-lactam-related"/>
</dbReference>
<protein>
    <recommendedName>
        <fullName evidence="1">Beta-lactamase-related domain-containing protein</fullName>
    </recommendedName>
</protein>
<dbReference type="STRING" id="93625.A0A409XP08"/>
<evidence type="ECO:0000313" key="3">
    <source>
        <dbReference type="Proteomes" id="UP000283269"/>
    </source>
</evidence>
<dbReference type="Pfam" id="PF00144">
    <property type="entry name" value="Beta-lactamase"/>
    <property type="match status" value="1"/>
</dbReference>
<feature type="domain" description="Beta-lactamase-related" evidence="1">
    <location>
        <begin position="12"/>
        <end position="386"/>
    </location>
</feature>
<evidence type="ECO:0000259" key="1">
    <source>
        <dbReference type="Pfam" id="PF00144"/>
    </source>
</evidence>
<dbReference type="OrthoDB" id="428260at2759"/>
<dbReference type="Proteomes" id="UP000283269">
    <property type="component" value="Unassembled WGS sequence"/>
</dbReference>
<dbReference type="AlphaFoldDB" id="A0A409XP08"/>
<dbReference type="SUPFAM" id="SSF56601">
    <property type="entry name" value="beta-lactamase/transpeptidase-like"/>
    <property type="match status" value="1"/>
</dbReference>
<proteinExistence type="predicted"/>
<dbReference type="InterPro" id="IPR050789">
    <property type="entry name" value="Diverse_Enzym_Activities"/>
</dbReference>
<organism evidence="2 3">
    <name type="scientific">Psilocybe cyanescens</name>
    <dbReference type="NCBI Taxonomy" id="93625"/>
    <lineage>
        <taxon>Eukaryota</taxon>
        <taxon>Fungi</taxon>
        <taxon>Dikarya</taxon>
        <taxon>Basidiomycota</taxon>
        <taxon>Agaricomycotina</taxon>
        <taxon>Agaricomycetes</taxon>
        <taxon>Agaricomycetidae</taxon>
        <taxon>Agaricales</taxon>
        <taxon>Agaricineae</taxon>
        <taxon>Strophariaceae</taxon>
        <taxon>Psilocybe</taxon>
    </lineage>
</organism>
<dbReference type="Gene3D" id="3.40.710.10">
    <property type="entry name" value="DD-peptidase/beta-lactamase superfamily"/>
    <property type="match status" value="1"/>
</dbReference>
<comment type="caution">
    <text evidence="2">The sequence shown here is derived from an EMBL/GenBank/DDBJ whole genome shotgun (WGS) entry which is preliminary data.</text>
</comment>
<reference evidence="2 3" key="1">
    <citation type="journal article" date="2018" name="Evol. Lett.">
        <title>Horizontal gene cluster transfer increased hallucinogenic mushroom diversity.</title>
        <authorList>
            <person name="Reynolds H.T."/>
            <person name="Vijayakumar V."/>
            <person name="Gluck-Thaler E."/>
            <person name="Korotkin H.B."/>
            <person name="Matheny P.B."/>
            <person name="Slot J.C."/>
        </authorList>
    </citation>
    <scope>NUCLEOTIDE SEQUENCE [LARGE SCALE GENOMIC DNA]</scope>
    <source>
        <strain evidence="2 3">2631</strain>
    </source>
</reference>
<dbReference type="InterPro" id="IPR012338">
    <property type="entry name" value="Beta-lactam/transpept-like"/>
</dbReference>
<dbReference type="PANTHER" id="PTHR43283">
    <property type="entry name" value="BETA-LACTAMASE-RELATED"/>
    <property type="match status" value="1"/>
</dbReference>
<accession>A0A409XP08</accession>
<dbReference type="InParanoid" id="A0A409XP08"/>
<evidence type="ECO:0000313" key="2">
    <source>
        <dbReference type="EMBL" id="PPQ92543.1"/>
    </source>
</evidence>
<dbReference type="PANTHER" id="PTHR43283:SF3">
    <property type="entry name" value="BETA-LACTAMASE FAMILY PROTEIN (AFU_ORTHOLOGUE AFUA_5G07500)"/>
    <property type="match status" value="1"/>
</dbReference>
<sequence length="408" mass="45305">MVTLTTKTKETLDAILAQAVADGKVPGASFAVGTADEELYFGAAGLTAFNDPSSGKVDEDSIFWVCSHTKLLSTVAALQLIEAGKLTYETPVEDIIPELKDPVVVDDISSETSGYKPAQNKILIKHLLNHTSGLYYSQLGKASIDTLTLGYTSAPYNGDFSVEQFFNIIRERFPSVPLAFEPGTNSYHPVGHYGWSCDILGFIIERTTGNSLHQYCKEHIFEPLDMKSGFYVTPEMRKKLVKLTYRNNEGNLEKWADQLGTIEPDPTKAHFLQGGIGLYTTLKDYLTLLRHLLLVKEGRAKHPILSVKTVSSLFESSIPPQLHKSVELFTDWENVGYGIGLCLATEDWPGRRKKGSGFWYGWAGTYYFLDPETGIAVVYGTQVVPTRDPEVIKLWDQLERALYAAEGI</sequence>
<gene>
    <name evidence="2" type="ORF">CVT25_010376</name>
</gene>
<keyword evidence="3" id="KW-1185">Reference proteome</keyword>
<name>A0A409XP08_PSICY</name>